<organism evidence="1 2">
    <name type="scientific">Nocardia halotolerans</name>
    <dbReference type="NCBI Taxonomy" id="1755878"/>
    <lineage>
        <taxon>Bacteria</taxon>
        <taxon>Bacillati</taxon>
        <taxon>Actinomycetota</taxon>
        <taxon>Actinomycetes</taxon>
        <taxon>Mycobacteriales</taxon>
        <taxon>Nocardiaceae</taxon>
        <taxon>Nocardia</taxon>
    </lineage>
</organism>
<proteinExistence type="predicted"/>
<gene>
    <name evidence="1" type="ORF">ACFO5K_04300</name>
</gene>
<dbReference type="EMBL" id="JBHSDL010000005">
    <property type="protein sequence ID" value="MFC4373315.1"/>
    <property type="molecule type" value="Genomic_DNA"/>
</dbReference>
<reference evidence="2" key="1">
    <citation type="journal article" date="2019" name="Int. J. Syst. Evol. Microbiol.">
        <title>The Global Catalogue of Microorganisms (GCM) 10K type strain sequencing project: providing services to taxonomists for standard genome sequencing and annotation.</title>
        <authorList>
            <consortium name="The Broad Institute Genomics Platform"/>
            <consortium name="The Broad Institute Genome Sequencing Center for Infectious Disease"/>
            <person name="Wu L."/>
            <person name="Ma J."/>
        </authorList>
    </citation>
    <scope>NUCLEOTIDE SEQUENCE [LARGE SCALE GENOMIC DNA]</scope>
    <source>
        <strain evidence="2">IBRC-M 10490</strain>
    </source>
</reference>
<keyword evidence="2" id="KW-1185">Reference proteome</keyword>
<sequence>MLTETQARELLGLPDKDPRIDFEIDWDGSDFQGSECHEGACRYGDGTTASVHIDWTKPGYDEDTDAPNELSVQELAFCIDHARAEIAEALDQTAPFAHDDEIYIKVVVNGWYLRYAQPAQVAA</sequence>
<dbReference type="RefSeq" id="WP_378555960.1">
    <property type="nucleotide sequence ID" value="NZ_JBHSDL010000005.1"/>
</dbReference>
<dbReference type="Proteomes" id="UP001595844">
    <property type="component" value="Unassembled WGS sequence"/>
</dbReference>
<evidence type="ECO:0000313" key="1">
    <source>
        <dbReference type="EMBL" id="MFC4373315.1"/>
    </source>
</evidence>
<protein>
    <submittedName>
        <fullName evidence="1">Uncharacterized protein</fullName>
    </submittedName>
</protein>
<comment type="caution">
    <text evidence="1">The sequence shown here is derived from an EMBL/GenBank/DDBJ whole genome shotgun (WGS) entry which is preliminary data.</text>
</comment>
<accession>A0ABV8VDZ2</accession>
<evidence type="ECO:0000313" key="2">
    <source>
        <dbReference type="Proteomes" id="UP001595844"/>
    </source>
</evidence>
<name>A0ABV8VDZ2_9NOCA</name>